<dbReference type="STRING" id="3880.A0A072U6M3"/>
<evidence type="ECO:0000313" key="3">
    <source>
        <dbReference type="Proteomes" id="UP000002051"/>
    </source>
</evidence>
<keyword evidence="3" id="KW-1185">Reference proteome</keyword>
<accession>A0A072U6M3</accession>
<dbReference type="Proteomes" id="UP000002051">
    <property type="component" value="Chromosome 6"/>
</dbReference>
<organism evidence="1 3">
    <name type="scientific">Medicago truncatula</name>
    <name type="common">Barrel medic</name>
    <name type="synonym">Medicago tribuloides</name>
    <dbReference type="NCBI Taxonomy" id="3880"/>
    <lineage>
        <taxon>Eukaryota</taxon>
        <taxon>Viridiplantae</taxon>
        <taxon>Streptophyta</taxon>
        <taxon>Embryophyta</taxon>
        <taxon>Tracheophyta</taxon>
        <taxon>Spermatophyta</taxon>
        <taxon>Magnoliopsida</taxon>
        <taxon>eudicotyledons</taxon>
        <taxon>Gunneridae</taxon>
        <taxon>Pentapetalae</taxon>
        <taxon>rosids</taxon>
        <taxon>fabids</taxon>
        <taxon>Fabales</taxon>
        <taxon>Fabaceae</taxon>
        <taxon>Papilionoideae</taxon>
        <taxon>50 kb inversion clade</taxon>
        <taxon>NPAAA clade</taxon>
        <taxon>Hologalegina</taxon>
        <taxon>IRL clade</taxon>
        <taxon>Trifolieae</taxon>
        <taxon>Medicago</taxon>
    </lineage>
</organism>
<dbReference type="InterPro" id="IPR040256">
    <property type="entry name" value="At4g02000-like"/>
</dbReference>
<gene>
    <name evidence="1" type="ordered locus">MTR_6g022050</name>
</gene>
<sequence length="241" mass="27455">MFDWKAEMSALSIAPKAATTPLPPTLSVLPTVSFAQALTASHKSVPNAILPTPTILGETLSIKITQDLYEHGMNFCKTNLRGCLVLHKGEKLYSTKEIELKLYKHWKTAGSWHMMSLGRGYYEFFFASEMDKCIVWAAGTVSLKPGVLRLFEWSKDFNMHTQRNTHAQVWIRLLELLQEYWMEQTLREIASAVGTPLVIDNTTSKRLFGHYVRILVDMDFSRKIFHEIVGEREGFPGCRGL</sequence>
<reference evidence="1 3" key="1">
    <citation type="journal article" date="2011" name="Nature">
        <title>The Medicago genome provides insight into the evolution of rhizobial symbioses.</title>
        <authorList>
            <person name="Young N.D."/>
            <person name="Debelle F."/>
            <person name="Oldroyd G.E."/>
            <person name="Geurts R."/>
            <person name="Cannon S.B."/>
            <person name="Udvardi M.K."/>
            <person name="Benedito V.A."/>
            <person name="Mayer K.F."/>
            <person name="Gouzy J."/>
            <person name="Schoof H."/>
            <person name="Van de Peer Y."/>
            <person name="Proost S."/>
            <person name="Cook D.R."/>
            <person name="Meyers B.C."/>
            <person name="Spannagl M."/>
            <person name="Cheung F."/>
            <person name="De Mita S."/>
            <person name="Krishnakumar V."/>
            <person name="Gundlach H."/>
            <person name="Zhou S."/>
            <person name="Mudge J."/>
            <person name="Bharti A.K."/>
            <person name="Murray J.D."/>
            <person name="Naoumkina M.A."/>
            <person name="Rosen B."/>
            <person name="Silverstein K.A."/>
            <person name="Tang H."/>
            <person name="Rombauts S."/>
            <person name="Zhao P.X."/>
            <person name="Zhou P."/>
            <person name="Barbe V."/>
            <person name="Bardou P."/>
            <person name="Bechner M."/>
            <person name="Bellec A."/>
            <person name="Berger A."/>
            <person name="Berges H."/>
            <person name="Bidwell S."/>
            <person name="Bisseling T."/>
            <person name="Choisne N."/>
            <person name="Couloux A."/>
            <person name="Denny R."/>
            <person name="Deshpande S."/>
            <person name="Dai X."/>
            <person name="Doyle J.J."/>
            <person name="Dudez A.M."/>
            <person name="Farmer A.D."/>
            <person name="Fouteau S."/>
            <person name="Franken C."/>
            <person name="Gibelin C."/>
            <person name="Gish J."/>
            <person name="Goldstein S."/>
            <person name="Gonzalez A.J."/>
            <person name="Green P.J."/>
            <person name="Hallab A."/>
            <person name="Hartog M."/>
            <person name="Hua A."/>
            <person name="Humphray S.J."/>
            <person name="Jeong D.H."/>
            <person name="Jing Y."/>
            <person name="Jocker A."/>
            <person name="Kenton S.M."/>
            <person name="Kim D.J."/>
            <person name="Klee K."/>
            <person name="Lai H."/>
            <person name="Lang C."/>
            <person name="Lin S."/>
            <person name="Macmil S.L."/>
            <person name="Magdelenat G."/>
            <person name="Matthews L."/>
            <person name="McCorrison J."/>
            <person name="Monaghan E.L."/>
            <person name="Mun J.H."/>
            <person name="Najar F.Z."/>
            <person name="Nicholson C."/>
            <person name="Noirot C."/>
            <person name="O'Bleness M."/>
            <person name="Paule C.R."/>
            <person name="Poulain J."/>
            <person name="Prion F."/>
            <person name="Qin B."/>
            <person name="Qu C."/>
            <person name="Retzel E.F."/>
            <person name="Riddle C."/>
            <person name="Sallet E."/>
            <person name="Samain S."/>
            <person name="Samson N."/>
            <person name="Sanders I."/>
            <person name="Saurat O."/>
            <person name="Scarpelli C."/>
            <person name="Schiex T."/>
            <person name="Segurens B."/>
            <person name="Severin A.J."/>
            <person name="Sherrier D.J."/>
            <person name="Shi R."/>
            <person name="Sims S."/>
            <person name="Singer S.R."/>
            <person name="Sinharoy S."/>
            <person name="Sterck L."/>
            <person name="Viollet A."/>
            <person name="Wang B.B."/>
            <person name="Wang K."/>
            <person name="Wang M."/>
            <person name="Wang X."/>
            <person name="Warfsmann J."/>
            <person name="Weissenbach J."/>
            <person name="White D.D."/>
            <person name="White J.D."/>
            <person name="Wiley G.B."/>
            <person name="Wincker P."/>
            <person name="Xing Y."/>
            <person name="Yang L."/>
            <person name="Yao Z."/>
            <person name="Ying F."/>
            <person name="Zhai J."/>
            <person name="Zhou L."/>
            <person name="Zuber A."/>
            <person name="Denarie J."/>
            <person name="Dixon R.A."/>
            <person name="May G.D."/>
            <person name="Schwartz D.C."/>
            <person name="Rogers J."/>
            <person name="Quetier F."/>
            <person name="Town C.D."/>
            <person name="Roe B.A."/>
        </authorList>
    </citation>
    <scope>NUCLEOTIDE SEQUENCE [LARGE SCALE GENOMIC DNA]</scope>
    <source>
        <strain evidence="1">A17</strain>
        <strain evidence="2 3">cv. Jemalong A17</strain>
    </source>
</reference>
<dbReference type="AlphaFoldDB" id="A0A072U6M3"/>
<proteinExistence type="predicted"/>
<reference evidence="1 3" key="2">
    <citation type="journal article" date="2014" name="BMC Genomics">
        <title>An improved genome release (version Mt4.0) for the model legume Medicago truncatula.</title>
        <authorList>
            <person name="Tang H."/>
            <person name="Krishnakumar V."/>
            <person name="Bidwell S."/>
            <person name="Rosen B."/>
            <person name="Chan A."/>
            <person name="Zhou S."/>
            <person name="Gentzbittel L."/>
            <person name="Childs K.L."/>
            <person name="Yandell M."/>
            <person name="Gundlach H."/>
            <person name="Mayer K.F."/>
            <person name="Schwartz D.C."/>
            <person name="Town C.D."/>
        </authorList>
    </citation>
    <scope>GENOME REANNOTATION</scope>
    <source>
        <strain evidence="1">A17</strain>
        <strain evidence="2 3">cv. Jemalong A17</strain>
    </source>
</reference>
<dbReference type="EMBL" id="CM001222">
    <property type="protein sequence ID" value="KEH25379.1"/>
    <property type="molecule type" value="Genomic_DNA"/>
</dbReference>
<protein>
    <submittedName>
        <fullName evidence="1">DUF4283 domain protein</fullName>
    </submittedName>
</protein>
<reference evidence="2" key="3">
    <citation type="submission" date="2015-04" db="UniProtKB">
        <authorList>
            <consortium name="EnsemblPlants"/>
        </authorList>
    </citation>
    <scope>IDENTIFICATION</scope>
    <source>
        <strain evidence="2">cv. Jemalong A17</strain>
    </source>
</reference>
<name>A0A072U6M3_MEDTR</name>
<dbReference type="PANTHER" id="PTHR31286">
    <property type="entry name" value="GLYCINE-RICH CELL WALL STRUCTURAL PROTEIN 1.8-LIKE"/>
    <property type="match status" value="1"/>
</dbReference>
<evidence type="ECO:0000313" key="2">
    <source>
        <dbReference type="EnsemblPlants" id="KEH25379"/>
    </source>
</evidence>
<dbReference type="HOGENOM" id="CLU_085529_0_0_1"/>
<dbReference type="EnsemblPlants" id="KEH25379">
    <property type="protein sequence ID" value="KEH25379"/>
    <property type="gene ID" value="MTR_6g022050"/>
</dbReference>
<evidence type="ECO:0000313" key="1">
    <source>
        <dbReference type="EMBL" id="KEH25379.1"/>
    </source>
</evidence>
<dbReference type="PANTHER" id="PTHR31286:SF60">
    <property type="entry name" value="PROTEIN, PUTATIVE-RELATED"/>
    <property type="match status" value="1"/>
</dbReference>